<dbReference type="GO" id="GO:0005634">
    <property type="term" value="C:nucleus"/>
    <property type="evidence" value="ECO:0007669"/>
    <property type="project" value="TreeGrafter"/>
</dbReference>
<organism evidence="2 4">
    <name type="scientific">Yarrowia lipolytica</name>
    <name type="common">Candida lipolytica</name>
    <dbReference type="NCBI Taxonomy" id="4952"/>
    <lineage>
        <taxon>Eukaryota</taxon>
        <taxon>Fungi</taxon>
        <taxon>Dikarya</taxon>
        <taxon>Ascomycota</taxon>
        <taxon>Saccharomycotina</taxon>
        <taxon>Dipodascomycetes</taxon>
        <taxon>Dipodascales</taxon>
        <taxon>Dipodascales incertae sedis</taxon>
        <taxon>Yarrowia</taxon>
    </lineage>
</organism>
<dbReference type="AlphaFoldDB" id="A0A1H6Q816"/>
<dbReference type="EMBL" id="CP017557">
    <property type="protein sequence ID" value="AOW05476.1"/>
    <property type="molecule type" value="Genomic_DNA"/>
</dbReference>
<dbReference type="KEGG" id="yli:2911568"/>
<evidence type="ECO:0000313" key="2">
    <source>
        <dbReference type="EMBL" id="AOW05476.1"/>
    </source>
</evidence>
<protein>
    <recommendedName>
        <fullName evidence="1">Pyridoxamine 5'-phosphate oxidase N-terminal domain-containing protein</fullName>
    </recommendedName>
</protein>
<dbReference type="Pfam" id="PF01243">
    <property type="entry name" value="PNPOx_N"/>
    <property type="match status" value="1"/>
</dbReference>
<dbReference type="OrthoDB" id="5300823at2759"/>
<dbReference type="VEuPathDB" id="FungiDB:YALI1_E19098g"/>
<dbReference type="VEuPathDB" id="FungiDB:YALI0_E15906g"/>
<reference evidence="3 5" key="2">
    <citation type="submission" date="2018-07" db="EMBL/GenBank/DDBJ databases">
        <title>Draft Genome Assemblies for Five Robust Yarrowia lipolytica Strains Exhibiting High Lipid Production and Pentose Sugar Utilization and Sugar Alcohol Secretion from Undetoxified Lignocellulosic Biomass Hydrolysates.</title>
        <authorList>
            <consortium name="DOE Joint Genome Institute"/>
            <person name="Walker C."/>
            <person name="Ryu S."/>
            <person name="Na H."/>
            <person name="Zane M."/>
            <person name="LaButti K."/>
            <person name="Lipzen A."/>
            <person name="Haridas S."/>
            <person name="Barry K."/>
            <person name="Grigoriev I.V."/>
            <person name="Quarterman J."/>
            <person name="Slininger P."/>
            <person name="Dien B."/>
            <person name="Trinh C.T."/>
        </authorList>
    </citation>
    <scope>NUCLEOTIDE SEQUENCE [LARGE SCALE GENOMIC DNA]</scope>
    <source>
        <strain evidence="3 5">YB392</strain>
    </source>
</reference>
<dbReference type="eggNOG" id="ENOG502S4PT">
    <property type="taxonomic scope" value="Eukaryota"/>
</dbReference>
<feature type="domain" description="Pyridoxamine 5'-phosphate oxidase N-terminal" evidence="1">
    <location>
        <begin position="5"/>
        <end position="152"/>
    </location>
</feature>
<dbReference type="OMA" id="HDWISAN"/>
<dbReference type="PANTHER" id="PTHR28040:SF1">
    <property type="entry name" value="PYRIDOXAMINE 5'-PHOSPHATE OXIDASE YLR456W HOMOLOG-RELATED"/>
    <property type="match status" value="1"/>
</dbReference>
<dbReference type="InterPro" id="IPR052841">
    <property type="entry name" value="PMP_oxidase-like"/>
</dbReference>
<evidence type="ECO:0000313" key="5">
    <source>
        <dbReference type="Proteomes" id="UP000256601"/>
    </source>
</evidence>
<evidence type="ECO:0000313" key="3">
    <source>
        <dbReference type="EMBL" id="RDW24160.1"/>
    </source>
</evidence>
<dbReference type="Proteomes" id="UP000256601">
    <property type="component" value="Unassembled WGS sequence"/>
</dbReference>
<dbReference type="GeneID" id="2911568"/>
<name>A0A1H6Q816_YARLL</name>
<gene>
    <name evidence="3" type="ORF">B0I71DRAFT_134720</name>
    <name evidence="2" type="ORF">YALI1_E19098g</name>
</gene>
<dbReference type="RefSeq" id="XP_504001.1">
    <property type="nucleotide sequence ID" value="XM_504001.1"/>
</dbReference>
<dbReference type="Gene3D" id="2.30.110.10">
    <property type="entry name" value="Electron Transport, Fmn-binding Protein, Chain A"/>
    <property type="match status" value="1"/>
</dbReference>
<dbReference type="Proteomes" id="UP000182444">
    <property type="component" value="Chromosome 1E"/>
</dbReference>
<dbReference type="GO" id="GO:0005737">
    <property type="term" value="C:cytoplasm"/>
    <property type="evidence" value="ECO:0007669"/>
    <property type="project" value="TreeGrafter"/>
</dbReference>
<dbReference type="SUPFAM" id="SSF50475">
    <property type="entry name" value="FMN-binding split barrel"/>
    <property type="match status" value="1"/>
</dbReference>
<dbReference type="InterPro" id="IPR011576">
    <property type="entry name" value="Pyridox_Oxase_N"/>
</dbReference>
<dbReference type="EMBL" id="KZ859046">
    <property type="protein sequence ID" value="RDW24160.1"/>
    <property type="molecule type" value="Genomic_DNA"/>
</dbReference>
<proteinExistence type="predicted"/>
<reference evidence="2 4" key="1">
    <citation type="journal article" date="2016" name="PLoS ONE">
        <title>Sequence Assembly of Yarrowia lipolytica Strain W29/CLIB89 Shows Transposable Element Diversity.</title>
        <authorList>
            <person name="Magnan C."/>
            <person name="Yu J."/>
            <person name="Chang I."/>
            <person name="Jahn E."/>
            <person name="Kanomata Y."/>
            <person name="Wu J."/>
            <person name="Zeller M."/>
            <person name="Oakes M."/>
            <person name="Baldi P."/>
            <person name="Sandmeyer S."/>
        </authorList>
    </citation>
    <scope>NUCLEOTIDE SEQUENCE [LARGE SCALE GENOMIC DNA]</scope>
    <source>
        <strain evidence="2">CLIB89</strain>
        <strain evidence="4">CLIB89(W29)</strain>
    </source>
</reference>
<dbReference type="PANTHER" id="PTHR28040">
    <property type="entry name" value="PYRIDOXAMINE 5'-PHOSPHATE OXIDASE YLR456W HOMOLOG-RELATED"/>
    <property type="match status" value="1"/>
</dbReference>
<dbReference type="InterPro" id="IPR012349">
    <property type="entry name" value="Split_barrel_FMN-bd"/>
</dbReference>
<evidence type="ECO:0000259" key="1">
    <source>
        <dbReference type="Pfam" id="PF01243"/>
    </source>
</evidence>
<accession>A0A1H6Q816</accession>
<sequence length="158" mass="17524">MATLSKEVEQLLTNAGFVHLGTCHNNQPNVTLMNYTYIADEQAIVLTTRKSSTTYVNLSQNPLVSVLVHDWVTARSRVVGGQEPSLLELLQNINQNEISSMSVTLNGSARVVEDLAEAQKYLAKHEKANPDAKQFIENQEIALLLVTFKEVKVTEVDV</sequence>
<evidence type="ECO:0000313" key="4">
    <source>
        <dbReference type="Proteomes" id="UP000182444"/>
    </source>
</evidence>